<dbReference type="EMBL" id="OX395130">
    <property type="protein sequence ID" value="CAI5775960.1"/>
    <property type="molecule type" value="Genomic_DNA"/>
</dbReference>
<name>A0AA35P7P5_9SAUR</name>
<dbReference type="InterPro" id="IPR002000">
    <property type="entry name" value="Lysosome-assoc_membr_glycop"/>
</dbReference>
<keyword evidence="4" id="KW-0967">Endosome</keyword>
<evidence type="ECO:0000259" key="12">
    <source>
        <dbReference type="Pfam" id="PF01299"/>
    </source>
</evidence>
<feature type="domain" description="Lysosome-associated membrane glycoprotein 2-like luminal" evidence="12">
    <location>
        <begin position="245"/>
        <end position="383"/>
    </location>
</feature>
<keyword evidence="2 8" id="KW-0812">Transmembrane</keyword>
<dbReference type="PROSITE" id="PS51257">
    <property type="entry name" value="PROKAR_LIPOPROTEIN"/>
    <property type="match status" value="1"/>
</dbReference>
<evidence type="ECO:0000256" key="5">
    <source>
        <dbReference type="ARBA" id="ARBA00022989"/>
    </source>
</evidence>
<keyword evidence="6 8" id="KW-0472">Membrane</keyword>
<evidence type="ECO:0000256" key="3">
    <source>
        <dbReference type="ARBA" id="ARBA00022729"/>
    </source>
</evidence>
<feature type="compositionally biased region" description="Polar residues" evidence="9">
    <location>
        <begin position="98"/>
        <end position="123"/>
    </location>
</feature>
<dbReference type="PANTHER" id="PTHR11506">
    <property type="entry name" value="LYSOSOME-ASSOCIATED MEMBRANE GLYCOPROTEIN"/>
    <property type="match status" value="1"/>
</dbReference>
<keyword evidence="8" id="KW-1015">Disulfide bond</keyword>
<sequence length="436" mass="46038">MSWEKNLFVELLLVAAGAILSCSGEVQVEATPQPISVLQRANQTITTLPYGHSEVSVTQIGKQSVQEATQRTHSVSALPEDAKMVKADSIPPAKQVSVHKQANTAATPLETSANPTSPTSQAASHRVIKTTVVARSTAVQSETQTDEAGIHGAIKTTAAAQRTASQPAAPNSWNTAAPALPVKAGNAKKTVAGTSDKCITQHVPAGTPSANSTAHSKMPSGHKTTVPEPTAPVGPTLTPKPSPAATGAYSVSNGTAECIKASVGLTMIAKNGKTNNLEYFNINPNTTRTIGMCGVWVSTLRISFEGGFIRFTFTKSGEVYYVSVIEASLTVPSEGVLYSGIKSDQLFSAPLGNCFKCLSMQTIEMSNNLQLLLSSSQLQAFNIVGNQFGKEEECALDRNKRLIPVTVGLSLAGLFVIVFATCAIYRKKRTSSYERI</sequence>
<comment type="subcellular location">
    <subcellularLocation>
        <location evidence="1">Endosome membrane</location>
        <topology evidence="1">Single-pass type I membrane protein</topology>
    </subcellularLocation>
    <subcellularLocation>
        <location evidence="8">Lysosome membrane</location>
        <topology evidence="8">Single-pass type I membrane protein</topology>
    </subcellularLocation>
</comment>
<evidence type="ECO:0000256" key="10">
    <source>
        <dbReference type="SAM" id="Phobius"/>
    </source>
</evidence>
<dbReference type="AlphaFoldDB" id="A0AA35P7P5"/>
<feature type="signal peptide" evidence="11">
    <location>
        <begin position="1"/>
        <end position="24"/>
    </location>
</feature>
<keyword evidence="7" id="KW-0325">Glycoprotein</keyword>
<keyword evidence="8" id="KW-0458">Lysosome</keyword>
<dbReference type="PRINTS" id="PR00336">
    <property type="entry name" value="LYSASSOCTDMP"/>
</dbReference>
<dbReference type="GO" id="GO:0005886">
    <property type="term" value="C:plasma membrane"/>
    <property type="evidence" value="ECO:0007669"/>
    <property type="project" value="TreeGrafter"/>
</dbReference>
<evidence type="ECO:0000256" key="4">
    <source>
        <dbReference type="ARBA" id="ARBA00022753"/>
    </source>
</evidence>
<comment type="similarity">
    <text evidence="8">Belongs to the LAMP family.</text>
</comment>
<evidence type="ECO:0000256" key="8">
    <source>
        <dbReference type="PROSITE-ProRule" id="PRU00740"/>
    </source>
</evidence>
<keyword evidence="14" id="KW-1185">Reference proteome</keyword>
<evidence type="ECO:0000256" key="9">
    <source>
        <dbReference type="SAM" id="MobiDB-lite"/>
    </source>
</evidence>
<evidence type="ECO:0000256" key="1">
    <source>
        <dbReference type="ARBA" id="ARBA00004530"/>
    </source>
</evidence>
<comment type="caution">
    <text evidence="8">Lacks conserved residue(s) required for the propagation of feature annotation.</text>
</comment>
<feature type="chain" id="PRO_5041226434" evidence="11">
    <location>
        <begin position="25"/>
        <end position="436"/>
    </location>
</feature>
<protein>
    <submittedName>
        <fullName evidence="13">Lysosome-associated membrane glycoprotein 3</fullName>
    </submittedName>
</protein>
<evidence type="ECO:0000256" key="11">
    <source>
        <dbReference type="SAM" id="SignalP"/>
    </source>
</evidence>
<dbReference type="GO" id="GO:0072594">
    <property type="term" value="P:establishment of protein localization to organelle"/>
    <property type="evidence" value="ECO:0007669"/>
    <property type="project" value="TreeGrafter"/>
</dbReference>
<keyword evidence="3 11" id="KW-0732">Signal</keyword>
<dbReference type="Gene3D" id="2.40.160.110">
    <property type="match status" value="1"/>
</dbReference>
<dbReference type="GO" id="GO:0031902">
    <property type="term" value="C:late endosome membrane"/>
    <property type="evidence" value="ECO:0007669"/>
    <property type="project" value="TreeGrafter"/>
</dbReference>
<feature type="disulfide bond" evidence="8">
    <location>
        <begin position="357"/>
        <end position="394"/>
    </location>
</feature>
<dbReference type="Pfam" id="PF01299">
    <property type="entry name" value="Lamp2-like_luminal"/>
    <property type="match status" value="1"/>
</dbReference>
<gene>
    <name evidence="13" type="ORF">PODLI_1B020598</name>
</gene>
<evidence type="ECO:0000256" key="2">
    <source>
        <dbReference type="ARBA" id="ARBA00022692"/>
    </source>
</evidence>
<dbReference type="PANTHER" id="PTHR11506:SF30">
    <property type="entry name" value="LYSOSOME-ASSOCIATED MEMBRANE GLYCOPROTEIN 3"/>
    <property type="match status" value="1"/>
</dbReference>
<accession>A0AA35P7P5</accession>
<dbReference type="PROSITE" id="PS51407">
    <property type="entry name" value="LAMP_3"/>
    <property type="match status" value="1"/>
</dbReference>
<reference evidence="13" key="1">
    <citation type="submission" date="2022-12" db="EMBL/GenBank/DDBJ databases">
        <authorList>
            <person name="Alioto T."/>
            <person name="Alioto T."/>
            <person name="Gomez Garrido J."/>
        </authorList>
    </citation>
    <scope>NUCLEOTIDE SEQUENCE</scope>
</reference>
<feature type="region of interest" description="Disordered" evidence="9">
    <location>
        <begin position="95"/>
        <end position="126"/>
    </location>
</feature>
<proteinExistence type="inferred from homology"/>
<keyword evidence="5 10" id="KW-1133">Transmembrane helix</keyword>
<evidence type="ECO:0000256" key="7">
    <source>
        <dbReference type="ARBA" id="ARBA00023180"/>
    </source>
</evidence>
<evidence type="ECO:0000313" key="13">
    <source>
        <dbReference type="EMBL" id="CAI5775960.1"/>
    </source>
</evidence>
<feature type="transmembrane region" description="Helical" evidence="10">
    <location>
        <begin position="402"/>
        <end position="425"/>
    </location>
</feature>
<organism evidence="13 14">
    <name type="scientific">Podarcis lilfordi</name>
    <name type="common">Lilford's wall lizard</name>
    <dbReference type="NCBI Taxonomy" id="74358"/>
    <lineage>
        <taxon>Eukaryota</taxon>
        <taxon>Metazoa</taxon>
        <taxon>Chordata</taxon>
        <taxon>Craniata</taxon>
        <taxon>Vertebrata</taxon>
        <taxon>Euteleostomi</taxon>
        <taxon>Lepidosauria</taxon>
        <taxon>Squamata</taxon>
        <taxon>Bifurcata</taxon>
        <taxon>Unidentata</taxon>
        <taxon>Episquamata</taxon>
        <taxon>Laterata</taxon>
        <taxon>Lacertibaenia</taxon>
        <taxon>Lacertidae</taxon>
        <taxon>Podarcis</taxon>
    </lineage>
</organism>
<dbReference type="GO" id="GO:0005765">
    <property type="term" value="C:lysosomal membrane"/>
    <property type="evidence" value="ECO:0007669"/>
    <property type="project" value="UniProtKB-SubCell"/>
</dbReference>
<evidence type="ECO:0000256" key="6">
    <source>
        <dbReference type="ARBA" id="ARBA00023136"/>
    </source>
</evidence>
<dbReference type="InterPro" id="IPR048528">
    <property type="entry name" value="Lamp2-like_luminal"/>
</dbReference>
<feature type="region of interest" description="Disordered" evidence="9">
    <location>
        <begin position="199"/>
        <end position="248"/>
    </location>
</feature>
<evidence type="ECO:0000313" key="14">
    <source>
        <dbReference type="Proteomes" id="UP001178461"/>
    </source>
</evidence>
<dbReference type="Proteomes" id="UP001178461">
    <property type="component" value="Chromosome 5"/>
</dbReference>